<evidence type="ECO:0000313" key="2">
    <source>
        <dbReference type="Proteomes" id="UP000593568"/>
    </source>
</evidence>
<gene>
    <name evidence="1" type="ORF">Gotri_004621</name>
</gene>
<sequence>MRHRQRAYLISKPQRFMRFKHLRRG</sequence>
<dbReference type="AlphaFoldDB" id="A0A7J9F5E7"/>
<protein>
    <submittedName>
        <fullName evidence="1">Uncharacterized protein</fullName>
    </submittedName>
</protein>
<dbReference type="EMBL" id="JABEZW010000011">
    <property type="protein sequence ID" value="MBA0780529.1"/>
    <property type="molecule type" value="Genomic_DNA"/>
</dbReference>
<accession>A0A7J9F5E7</accession>
<keyword evidence="2" id="KW-1185">Reference proteome</keyword>
<comment type="caution">
    <text evidence="1">The sequence shown here is derived from an EMBL/GenBank/DDBJ whole genome shotgun (WGS) entry which is preliminary data.</text>
</comment>
<reference evidence="1 2" key="1">
    <citation type="journal article" date="2019" name="Genome Biol. Evol.">
        <title>Insights into the evolution of the New World diploid cottons (Gossypium, subgenus Houzingenia) based on genome sequencing.</title>
        <authorList>
            <person name="Grover C.E."/>
            <person name="Arick M.A. 2nd"/>
            <person name="Thrash A."/>
            <person name="Conover J.L."/>
            <person name="Sanders W.S."/>
            <person name="Peterson D.G."/>
            <person name="Frelichowski J.E."/>
            <person name="Scheffler J.A."/>
            <person name="Scheffler B.E."/>
            <person name="Wendel J.F."/>
        </authorList>
    </citation>
    <scope>NUCLEOTIDE SEQUENCE [LARGE SCALE GENOMIC DNA]</scope>
    <source>
        <strain evidence="1">8</strain>
        <tissue evidence="1">Leaf</tissue>
    </source>
</reference>
<name>A0A7J9F5E7_9ROSI</name>
<dbReference type="Proteomes" id="UP000593568">
    <property type="component" value="Unassembled WGS sequence"/>
</dbReference>
<evidence type="ECO:0000313" key="1">
    <source>
        <dbReference type="EMBL" id="MBA0780529.1"/>
    </source>
</evidence>
<proteinExistence type="predicted"/>
<organism evidence="1 2">
    <name type="scientific">Gossypium trilobum</name>
    <dbReference type="NCBI Taxonomy" id="34281"/>
    <lineage>
        <taxon>Eukaryota</taxon>
        <taxon>Viridiplantae</taxon>
        <taxon>Streptophyta</taxon>
        <taxon>Embryophyta</taxon>
        <taxon>Tracheophyta</taxon>
        <taxon>Spermatophyta</taxon>
        <taxon>Magnoliopsida</taxon>
        <taxon>eudicotyledons</taxon>
        <taxon>Gunneridae</taxon>
        <taxon>Pentapetalae</taxon>
        <taxon>rosids</taxon>
        <taxon>malvids</taxon>
        <taxon>Malvales</taxon>
        <taxon>Malvaceae</taxon>
        <taxon>Malvoideae</taxon>
        <taxon>Gossypium</taxon>
    </lineage>
</organism>